<organism evidence="2 3">
    <name type="scientific">Streblomastix strix</name>
    <dbReference type="NCBI Taxonomy" id="222440"/>
    <lineage>
        <taxon>Eukaryota</taxon>
        <taxon>Metamonada</taxon>
        <taxon>Preaxostyla</taxon>
        <taxon>Oxymonadida</taxon>
        <taxon>Streblomastigidae</taxon>
        <taxon>Streblomastix</taxon>
    </lineage>
</organism>
<name>A0A5J4U7S5_9EUKA</name>
<feature type="compositionally biased region" description="Low complexity" evidence="1">
    <location>
        <begin position="51"/>
        <end position="61"/>
    </location>
</feature>
<sequence length="236" mass="26515">MGQSTKTRANCSKMAEPNGSESSSDEGPKRTSLPLKNKIGKYSQGKGDAASLSQTQSSSTSNTPWPVDLSKYKVIEDDFMEEQGCKVYQNELTEQVHIFRRGKFLAIVKDDGNFQAHTDARLDADFWDFESKEDMALWNAAILAEAAVARAENLKNKMKHVPSQLATESLSSSSSSQDNHAKRKRVVKFNIIDDVKVAQDIRATFEVIMKVDTEKADMLNYRLNPIQRKKLFEEIS</sequence>
<proteinExistence type="predicted"/>
<evidence type="ECO:0000313" key="2">
    <source>
        <dbReference type="EMBL" id="KAA6366627.1"/>
    </source>
</evidence>
<evidence type="ECO:0000313" key="3">
    <source>
        <dbReference type="Proteomes" id="UP000324800"/>
    </source>
</evidence>
<evidence type="ECO:0000256" key="1">
    <source>
        <dbReference type="SAM" id="MobiDB-lite"/>
    </source>
</evidence>
<feature type="region of interest" description="Disordered" evidence="1">
    <location>
        <begin position="1"/>
        <end position="66"/>
    </location>
</feature>
<dbReference type="EMBL" id="SNRW01019172">
    <property type="protein sequence ID" value="KAA6366627.1"/>
    <property type="molecule type" value="Genomic_DNA"/>
</dbReference>
<dbReference type="AlphaFoldDB" id="A0A5J4U7S5"/>
<protein>
    <submittedName>
        <fullName evidence="2">Uncharacterized protein</fullName>
    </submittedName>
</protein>
<feature type="compositionally biased region" description="Polar residues" evidence="1">
    <location>
        <begin position="1"/>
        <end position="10"/>
    </location>
</feature>
<gene>
    <name evidence="2" type="ORF">EZS28_037847</name>
</gene>
<reference evidence="2 3" key="1">
    <citation type="submission" date="2019-03" db="EMBL/GenBank/DDBJ databases">
        <title>Single cell metagenomics reveals metabolic interactions within the superorganism composed of flagellate Streblomastix strix and complex community of Bacteroidetes bacteria on its surface.</title>
        <authorList>
            <person name="Treitli S.C."/>
            <person name="Kolisko M."/>
            <person name="Husnik F."/>
            <person name="Keeling P."/>
            <person name="Hampl V."/>
        </authorList>
    </citation>
    <scope>NUCLEOTIDE SEQUENCE [LARGE SCALE GENOMIC DNA]</scope>
    <source>
        <strain evidence="2">ST1C</strain>
    </source>
</reference>
<comment type="caution">
    <text evidence="2">The sequence shown here is derived from an EMBL/GenBank/DDBJ whole genome shotgun (WGS) entry which is preliminary data.</text>
</comment>
<dbReference type="Proteomes" id="UP000324800">
    <property type="component" value="Unassembled WGS sequence"/>
</dbReference>
<accession>A0A5J4U7S5</accession>